<feature type="transmembrane region" description="Helical" evidence="1">
    <location>
        <begin position="199"/>
        <end position="218"/>
    </location>
</feature>
<feature type="transmembrane region" description="Helical" evidence="1">
    <location>
        <begin position="140"/>
        <end position="161"/>
    </location>
</feature>
<evidence type="ECO:0000313" key="4">
    <source>
        <dbReference type="Proteomes" id="UP000677413"/>
    </source>
</evidence>
<evidence type="ECO:0000313" key="3">
    <source>
        <dbReference type="EMBL" id="MBQ0853083.1"/>
    </source>
</evidence>
<feature type="transmembrane region" description="Helical" evidence="1">
    <location>
        <begin position="21"/>
        <end position="40"/>
    </location>
</feature>
<feature type="transmembrane region" description="Helical" evidence="1">
    <location>
        <begin position="173"/>
        <end position="193"/>
    </location>
</feature>
<feature type="transmembrane region" description="Helical" evidence="1">
    <location>
        <begin position="69"/>
        <end position="90"/>
    </location>
</feature>
<dbReference type="RefSeq" id="WP_210889410.1">
    <property type="nucleotide sequence ID" value="NZ_JAGPYQ010000001.1"/>
</dbReference>
<dbReference type="Gene3D" id="1.20.144.10">
    <property type="entry name" value="Phosphatidic acid phosphatase type 2/haloperoxidase"/>
    <property type="match status" value="1"/>
</dbReference>
<evidence type="ECO:0000256" key="1">
    <source>
        <dbReference type="SAM" id="Phobius"/>
    </source>
</evidence>
<keyword evidence="1" id="KW-1133">Transmembrane helix</keyword>
<dbReference type="InterPro" id="IPR000326">
    <property type="entry name" value="PAP2/HPO"/>
</dbReference>
<feature type="domain" description="Phosphatidic acid phosphatase type 2/haloperoxidase" evidence="2">
    <location>
        <begin position="104"/>
        <end position="214"/>
    </location>
</feature>
<keyword evidence="1" id="KW-0472">Membrane</keyword>
<dbReference type="AlphaFoldDB" id="A0A940Y1Z6"/>
<feature type="transmembrane region" description="Helical" evidence="1">
    <location>
        <begin position="102"/>
        <end position="120"/>
    </location>
</feature>
<keyword evidence="4" id="KW-1185">Reference proteome</keyword>
<name>A0A940Y1Z6_9ACTN</name>
<sequence length="227" mass="24413">MISDPESVRRGESSPDAGGRARVLASFGLLLLFGLLTWQVSVDGAVRRADERLARTVEGSRLPTGAAEFLADLGNIAVAVPVLAAVAAYVAWRARRAALPRWWLRPLAALMTMAAVPLLVVPLKEAVGRTGPPGMAGDGYYPSGHTATAAVAYGAAVLLLLPWLRNRYLRRELTIACLLLVAAVSFGLVRRGYHWPLDVVGSWFLSLILLQLMVSTIARYGRGSARQ</sequence>
<evidence type="ECO:0000259" key="2">
    <source>
        <dbReference type="SMART" id="SM00014"/>
    </source>
</evidence>
<accession>A0A940Y1Z6</accession>
<reference evidence="3 4" key="1">
    <citation type="submission" date="2021-04" db="EMBL/GenBank/DDBJ databases">
        <authorList>
            <person name="Tang X."/>
            <person name="Zhou X."/>
            <person name="Chen X."/>
            <person name="Cernava T."/>
            <person name="Zhang C."/>
        </authorList>
    </citation>
    <scope>NUCLEOTIDE SEQUENCE [LARGE SCALE GENOMIC DNA]</scope>
    <source>
        <strain evidence="3 4">BH-SS-21</strain>
    </source>
</reference>
<protein>
    <submittedName>
        <fullName evidence="3">Phosphatase PAP2 family protein</fullName>
    </submittedName>
</protein>
<dbReference type="EMBL" id="JAGPYQ010000001">
    <property type="protein sequence ID" value="MBQ0853083.1"/>
    <property type="molecule type" value="Genomic_DNA"/>
</dbReference>
<dbReference type="SMART" id="SM00014">
    <property type="entry name" value="acidPPc"/>
    <property type="match status" value="1"/>
</dbReference>
<proteinExistence type="predicted"/>
<dbReference type="Proteomes" id="UP000677413">
    <property type="component" value="Unassembled WGS sequence"/>
</dbReference>
<dbReference type="SUPFAM" id="SSF48317">
    <property type="entry name" value="Acid phosphatase/Vanadium-dependent haloperoxidase"/>
    <property type="match status" value="1"/>
</dbReference>
<comment type="caution">
    <text evidence="3">The sequence shown here is derived from an EMBL/GenBank/DDBJ whole genome shotgun (WGS) entry which is preliminary data.</text>
</comment>
<gene>
    <name evidence="3" type="ORF">J8N05_33480</name>
</gene>
<dbReference type="Pfam" id="PF01569">
    <property type="entry name" value="PAP2"/>
    <property type="match status" value="1"/>
</dbReference>
<keyword evidence="1" id="KW-0812">Transmembrane</keyword>
<dbReference type="InterPro" id="IPR036938">
    <property type="entry name" value="PAP2/HPO_sf"/>
</dbReference>
<organism evidence="3 4">
    <name type="scientific">Streptomyces liliiviolaceus</name>
    <dbReference type="NCBI Taxonomy" id="2823109"/>
    <lineage>
        <taxon>Bacteria</taxon>
        <taxon>Bacillati</taxon>
        <taxon>Actinomycetota</taxon>
        <taxon>Actinomycetes</taxon>
        <taxon>Kitasatosporales</taxon>
        <taxon>Streptomycetaceae</taxon>
        <taxon>Streptomyces</taxon>
    </lineage>
</organism>